<dbReference type="InterPro" id="IPR045063">
    <property type="entry name" value="Dynamin_N"/>
</dbReference>
<dbReference type="InterPro" id="IPR027417">
    <property type="entry name" value="P-loop_NTPase"/>
</dbReference>
<dbReference type="Proteomes" id="UP000243065">
    <property type="component" value="Unassembled WGS sequence"/>
</dbReference>
<dbReference type="PANTHER" id="PTHR43681:SF1">
    <property type="entry name" value="SARCALUMENIN"/>
    <property type="match status" value="1"/>
</dbReference>
<sequence>MGDLQKLQDLISQAMAVIGDISFLSENQKRLEEILSKISTQELTLPLIGEFSSGKSSLVNSLLGKEVVAVDVLPTTFTVNEIYFSSDADRIEIYSDGKMVERIDELRKVDFKFDSGDILVKIYTTSDILPAGVKIVDLPGLSSTIERHNKVLVDYITKADAVLLVVDSNQATVTLTTKNFLEFTNLFKHEIYLVYTKSDLKSEFERAELFNYAATKMPVKPEKIIFTSAKENYLSEFIELINSINDRKADILFKNAVNDFRNICNVVVEIINNNINLSKLDVKEIEDELKKLNEQIDLLESELRNRINSFEDRLYNLNKETVRNFEERLQRYSGRLATIAFENPDSLENAFDNFVKTSIVEVLDSYSQKLNVEVGALSKEIQGIAESVDIGVTSTIKGRIQWITNIVLVLLVDILAPGGILQAVVYTLIGNFARKIGLLGNIIDRVIEPIKNLVTELVKRLTRSYVETKINEAIKEVVREFENILVNESRNIAERIKSEIYKEFEASKSEILNSIMVLQDQKRKKVDEFNAYLNSLKDKRDRIIEIIKELSF</sequence>
<dbReference type="OrthoDB" id="1080466at2"/>
<dbReference type="EMBL" id="CZVU01000003">
    <property type="protein sequence ID" value="CUS96537.1"/>
    <property type="molecule type" value="Genomic_DNA"/>
</dbReference>
<keyword evidence="4" id="KW-1185">Reference proteome</keyword>
<reference evidence="3 4" key="1">
    <citation type="submission" date="2015-11" db="EMBL/GenBank/DDBJ databases">
        <authorList>
            <person name="Varghese N."/>
        </authorList>
    </citation>
    <scope>NUCLEOTIDE SEQUENCE [LARGE SCALE GENOMIC DNA]</scope>
    <source>
        <strain evidence="3 4">JGI-24</strain>
    </source>
</reference>
<dbReference type="InterPro" id="IPR051943">
    <property type="entry name" value="TRAFAC_Dynamin-like_GTPase"/>
</dbReference>
<dbReference type="RefSeq" id="WP_072149623.1">
    <property type="nucleotide sequence ID" value="NZ_CZVU01000003.1"/>
</dbReference>
<feature type="domain" description="Dynamin N-terminal" evidence="2">
    <location>
        <begin position="47"/>
        <end position="176"/>
    </location>
</feature>
<accession>A0A656D107</accession>
<dbReference type="SUPFAM" id="SSF52540">
    <property type="entry name" value="P-loop containing nucleoside triphosphate hydrolases"/>
    <property type="match status" value="1"/>
</dbReference>
<dbReference type="Gene3D" id="3.40.50.300">
    <property type="entry name" value="P-loop containing nucleotide triphosphate hydrolases"/>
    <property type="match status" value="1"/>
</dbReference>
<organism evidence="3 4">
    <name type="scientific">Kryptobacter tengchongensis</name>
    <dbReference type="NCBI Taxonomy" id="1643429"/>
    <lineage>
        <taxon>Bacteria</taxon>
        <taxon>Pseudomonadati</taxon>
        <taxon>Candidatus Kryptoniota</taxon>
        <taxon>Candidatus Kryptobacter</taxon>
    </lineage>
</organism>
<evidence type="ECO:0000313" key="4">
    <source>
        <dbReference type="Proteomes" id="UP000243065"/>
    </source>
</evidence>
<dbReference type="AlphaFoldDB" id="A0A656D107"/>
<evidence type="ECO:0000256" key="1">
    <source>
        <dbReference type="SAM" id="Coils"/>
    </source>
</evidence>
<keyword evidence="1" id="KW-0175">Coiled coil</keyword>
<evidence type="ECO:0000259" key="2">
    <source>
        <dbReference type="Pfam" id="PF00350"/>
    </source>
</evidence>
<proteinExistence type="predicted"/>
<dbReference type="Pfam" id="PF00350">
    <property type="entry name" value="Dynamin_N"/>
    <property type="match status" value="1"/>
</dbReference>
<dbReference type="PANTHER" id="PTHR43681">
    <property type="entry name" value="TRANSMEMBRANE GTPASE FZO"/>
    <property type="match status" value="1"/>
</dbReference>
<name>A0A656D107_KRYT1</name>
<protein>
    <submittedName>
        <fullName evidence="3">Dynamin family protein</fullName>
    </submittedName>
</protein>
<gene>
    <name evidence="3" type="ORF">JGI24_00119</name>
</gene>
<evidence type="ECO:0000313" key="3">
    <source>
        <dbReference type="EMBL" id="CUS96537.1"/>
    </source>
</evidence>
<feature type="coiled-coil region" evidence="1">
    <location>
        <begin position="268"/>
        <end position="320"/>
    </location>
</feature>